<feature type="compositionally biased region" description="Basic and acidic residues" evidence="1">
    <location>
        <begin position="31"/>
        <end position="44"/>
    </location>
</feature>
<evidence type="ECO:0000259" key="3">
    <source>
        <dbReference type="Pfam" id="PF13472"/>
    </source>
</evidence>
<evidence type="ECO:0000256" key="1">
    <source>
        <dbReference type="SAM" id="MobiDB-lite"/>
    </source>
</evidence>
<dbReference type="Gene3D" id="3.40.50.1110">
    <property type="entry name" value="SGNH hydrolase"/>
    <property type="match status" value="1"/>
</dbReference>
<organism evidence="4 5">
    <name type="scientific">Georgenia yuyongxinii</name>
    <dbReference type="NCBI Taxonomy" id="2589797"/>
    <lineage>
        <taxon>Bacteria</taxon>
        <taxon>Bacillati</taxon>
        <taxon>Actinomycetota</taxon>
        <taxon>Actinomycetes</taxon>
        <taxon>Micrococcales</taxon>
        <taxon>Bogoriellaceae</taxon>
        <taxon>Georgenia</taxon>
    </lineage>
</organism>
<dbReference type="SUPFAM" id="SSF52266">
    <property type="entry name" value="SGNH hydrolase"/>
    <property type="match status" value="1"/>
</dbReference>
<dbReference type="InterPro" id="IPR036514">
    <property type="entry name" value="SGNH_hydro_sf"/>
</dbReference>
<feature type="region of interest" description="Disordered" evidence="1">
    <location>
        <begin position="1"/>
        <end position="48"/>
    </location>
</feature>
<dbReference type="KEGG" id="gyu:FE374_03980"/>
<dbReference type="GO" id="GO:0004622">
    <property type="term" value="F:phosphatidylcholine lysophospholipase activity"/>
    <property type="evidence" value="ECO:0007669"/>
    <property type="project" value="TreeGrafter"/>
</dbReference>
<protein>
    <recommendedName>
        <fullName evidence="3">SGNH hydrolase-type esterase domain-containing protein</fullName>
    </recommendedName>
</protein>
<gene>
    <name evidence="4" type="ORF">FE374_03980</name>
</gene>
<dbReference type="InterPro" id="IPR013830">
    <property type="entry name" value="SGNH_hydro"/>
</dbReference>
<feature type="compositionally biased region" description="Low complexity" evidence="1">
    <location>
        <begin position="1"/>
        <end position="10"/>
    </location>
</feature>
<keyword evidence="2" id="KW-1133">Transmembrane helix</keyword>
<evidence type="ECO:0000256" key="2">
    <source>
        <dbReference type="SAM" id="Phobius"/>
    </source>
</evidence>
<sequence>MPRQSSAGRGLARRRPPRATASSHGGSPMSVRDRRPSGRPDRTPRRSLPSGLVTLCGVAVVTAVLIVAALTRTYETSPAAARAAAPLTSAVLFEDAVEPVRLAAVGDSITASGGPLEGGVFNENTWLSHVVDAVEVRWAGGWAQPGATTAAMLEGVVPVAGADVLVIMAGTNDSGQGLPFDTTADNLRHTAEVVGAPRVILASIPPREPAPEVAADFNELLESLASEQGWEFVDVARGLRDDDGGWLPGLTDDGIHPLPDGQAVIGAAIRDAVLL</sequence>
<dbReference type="OrthoDB" id="3239155at2"/>
<dbReference type="EMBL" id="CP040915">
    <property type="protein sequence ID" value="QDC23902.1"/>
    <property type="molecule type" value="Genomic_DNA"/>
</dbReference>
<dbReference type="PANTHER" id="PTHR30383:SF5">
    <property type="entry name" value="SGNH HYDROLASE-TYPE ESTERASE DOMAIN-CONTAINING PROTEIN"/>
    <property type="match status" value="1"/>
</dbReference>
<dbReference type="PANTHER" id="PTHR30383">
    <property type="entry name" value="THIOESTERASE 1/PROTEASE 1/LYSOPHOSPHOLIPASE L1"/>
    <property type="match status" value="1"/>
</dbReference>
<dbReference type="InterPro" id="IPR051532">
    <property type="entry name" value="Ester_Hydrolysis_Enzymes"/>
</dbReference>
<keyword evidence="2" id="KW-0812">Transmembrane</keyword>
<keyword evidence="2" id="KW-0472">Membrane</keyword>
<dbReference type="Proteomes" id="UP000314616">
    <property type="component" value="Chromosome"/>
</dbReference>
<feature type="domain" description="SGNH hydrolase-type esterase" evidence="3">
    <location>
        <begin position="104"/>
        <end position="263"/>
    </location>
</feature>
<evidence type="ECO:0000313" key="4">
    <source>
        <dbReference type="EMBL" id="QDC23902.1"/>
    </source>
</evidence>
<dbReference type="Pfam" id="PF13472">
    <property type="entry name" value="Lipase_GDSL_2"/>
    <property type="match status" value="1"/>
</dbReference>
<reference evidence="4 5" key="1">
    <citation type="submission" date="2019-05" db="EMBL/GenBank/DDBJ databases">
        <title>Georgenia *** sp. nov., and Georgenia *** sp. nov., isolated from the intestinal contents of plateau pika (Ochotona curzoniae) in the Qinghai-Tibet plateau of China.</title>
        <authorList>
            <person name="Tian Z."/>
        </authorList>
    </citation>
    <scope>NUCLEOTIDE SEQUENCE [LARGE SCALE GENOMIC DNA]</scope>
    <source>
        <strain evidence="4 5">Z443</strain>
    </source>
</reference>
<dbReference type="AlphaFoldDB" id="A0A5B8C465"/>
<accession>A0A5B8C465</accession>
<proteinExistence type="predicted"/>
<evidence type="ECO:0000313" key="5">
    <source>
        <dbReference type="Proteomes" id="UP000314616"/>
    </source>
</evidence>
<feature type="transmembrane region" description="Helical" evidence="2">
    <location>
        <begin position="52"/>
        <end position="70"/>
    </location>
</feature>
<name>A0A5B8C465_9MICO</name>